<protein>
    <submittedName>
        <fullName evidence="2">Uncharacterized protein</fullName>
    </submittedName>
</protein>
<accession>A0A423U7V6</accession>
<reference evidence="2 3" key="1">
    <citation type="submission" date="2018-04" db="EMBL/GenBank/DDBJ databases">
        <authorList>
            <person name="Zhang X."/>
            <person name="Yuan J."/>
            <person name="Li F."/>
            <person name="Xiang J."/>
        </authorList>
    </citation>
    <scope>NUCLEOTIDE SEQUENCE [LARGE SCALE GENOMIC DNA]</scope>
    <source>
        <tissue evidence="2">Muscle</tissue>
    </source>
</reference>
<keyword evidence="3" id="KW-1185">Reference proteome</keyword>
<feature type="transmembrane region" description="Helical" evidence="1">
    <location>
        <begin position="62"/>
        <end position="78"/>
    </location>
</feature>
<feature type="transmembrane region" description="Helical" evidence="1">
    <location>
        <begin position="212"/>
        <end position="231"/>
    </location>
</feature>
<dbReference type="AlphaFoldDB" id="A0A423U7V6"/>
<evidence type="ECO:0000313" key="3">
    <source>
        <dbReference type="Proteomes" id="UP000283509"/>
    </source>
</evidence>
<evidence type="ECO:0000313" key="2">
    <source>
        <dbReference type="EMBL" id="ROT84797.1"/>
    </source>
</evidence>
<feature type="transmembrane region" description="Helical" evidence="1">
    <location>
        <begin position="85"/>
        <end position="107"/>
    </location>
</feature>
<keyword evidence="1" id="KW-0812">Transmembrane</keyword>
<sequence>MNSTNCFKANLPFFYVLSKEQHAVTDGKARQMTGGSVRGTEPGTSMTKFLITPKTVQRPLPWAQRVLIILFLSLLLLFRISCRPLFYFSLLFSFVLFLFGFLLVYLIDLYPTSLSLFSSSFVLHSPSLCPPSMHMVSTLFIFLFLLFILHSFSIPPSSSLFYHTSPPLIQIFIHSSFSSSPLLILLLSLSFIIHSFSIISLFLSSYPVSFSLLQSSFLSILSLLTFLIIPLSPSSSKFSFILHPIFFSLIQSYSPSLSPSLSLLILLLSLSFNQSSLILHAVPLFSPSFQILLPLRAAIFILHAVPPLPSFLPDSSHLLYVRQSSSSTLSLLFPSFRFLHLLYVRQSSSSTLFSSSLLPSRFLPSPLRAAIIHPLLFLLFLSFQIPPSPLRAAIFILHAVPPLPSFLPIPLSFTCGNLHPPRCSSSSFLPDSSISFTCGNHSSLRSPSSSSFLPDSSHLLYVRQSFILHALPPLPSFLPIPPSPLRAAIFILHAVPPLPSFLPDSSSPLRAAIIHPLRSPLFPPSFPIPPISFTCGNLHPPRSSPLPPSFPDSSISFTCGNHSSSTLFLLFSFLPIPPISFTCGNLSSSRFLLSLLPSDSSISFTCGNLHPHALPPLLSFPILPLLYVRLPSSTLFLLFPPSFRIPPISSTSPPPPDATTGNREIVMVR</sequence>
<name>A0A423U7V6_PENVA</name>
<keyword evidence="1" id="KW-1133">Transmembrane helix</keyword>
<comment type="caution">
    <text evidence="2">The sequence shown here is derived from an EMBL/GenBank/DDBJ whole genome shotgun (WGS) entry which is preliminary data.</text>
</comment>
<feature type="transmembrane region" description="Helical" evidence="1">
    <location>
        <begin position="182"/>
        <end position="206"/>
    </location>
</feature>
<dbReference type="EMBL" id="QCYY01000496">
    <property type="protein sequence ID" value="ROT84797.1"/>
    <property type="molecule type" value="Genomic_DNA"/>
</dbReference>
<gene>
    <name evidence="2" type="ORF">C7M84_022007</name>
</gene>
<dbReference type="Proteomes" id="UP000283509">
    <property type="component" value="Unassembled WGS sequence"/>
</dbReference>
<feature type="transmembrane region" description="Helical" evidence="1">
    <location>
        <begin position="140"/>
        <end position="162"/>
    </location>
</feature>
<keyword evidence="1" id="KW-0472">Membrane</keyword>
<proteinExistence type="predicted"/>
<reference evidence="2 3" key="2">
    <citation type="submission" date="2019-01" db="EMBL/GenBank/DDBJ databases">
        <title>The decoding of complex shrimp genome reveals the adaptation for benthos swimmer, frequently molting mechanism and breeding impact on genome.</title>
        <authorList>
            <person name="Sun Y."/>
            <person name="Gao Y."/>
            <person name="Yu Y."/>
        </authorList>
    </citation>
    <scope>NUCLEOTIDE SEQUENCE [LARGE SCALE GENOMIC DNA]</scope>
    <source>
        <tissue evidence="2">Muscle</tissue>
    </source>
</reference>
<organism evidence="2 3">
    <name type="scientific">Penaeus vannamei</name>
    <name type="common">Whiteleg shrimp</name>
    <name type="synonym">Litopenaeus vannamei</name>
    <dbReference type="NCBI Taxonomy" id="6689"/>
    <lineage>
        <taxon>Eukaryota</taxon>
        <taxon>Metazoa</taxon>
        <taxon>Ecdysozoa</taxon>
        <taxon>Arthropoda</taxon>
        <taxon>Crustacea</taxon>
        <taxon>Multicrustacea</taxon>
        <taxon>Malacostraca</taxon>
        <taxon>Eumalacostraca</taxon>
        <taxon>Eucarida</taxon>
        <taxon>Decapoda</taxon>
        <taxon>Dendrobranchiata</taxon>
        <taxon>Penaeoidea</taxon>
        <taxon>Penaeidae</taxon>
        <taxon>Penaeus</taxon>
    </lineage>
</organism>
<evidence type="ECO:0000256" key="1">
    <source>
        <dbReference type="SAM" id="Phobius"/>
    </source>
</evidence>